<accession>A0ABN9VU26</accession>
<dbReference type="InterPro" id="IPR014955">
    <property type="entry name" value="DUF1826"/>
</dbReference>
<dbReference type="Proteomes" id="UP001189429">
    <property type="component" value="Unassembled WGS sequence"/>
</dbReference>
<protein>
    <submittedName>
        <fullName evidence="1">Uncharacterized protein</fullName>
    </submittedName>
</protein>
<reference evidence="1" key="1">
    <citation type="submission" date="2023-10" db="EMBL/GenBank/DDBJ databases">
        <authorList>
            <person name="Chen Y."/>
            <person name="Shah S."/>
            <person name="Dougan E. K."/>
            <person name="Thang M."/>
            <person name="Chan C."/>
        </authorList>
    </citation>
    <scope>NUCLEOTIDE SEQUENCE [LARGE SCALE GENOMIC DNA]</scope>
</reference>
<name>A0ABN9VU26_9DINO</name>
<dbReference type="Pfam" id="PF08856">
    <property type="entry name" value="DUF1826"/>
    <property type="match status" value="1"/>
</dbReference>
<organism evidence="1 2">
    <name type="scientific">Prorocentrum cordatum</name>
    <dbReference type="NCBI Taxonomy" id="2364126"/>
    <lineage>
        <taxon>Eukaryota</taxon>
        <taxon>Sar</taxon>
        <taxon>Alveolata</taxon>
        <taxon>Dinophyceae</taxon>
        <taxon>Prorocentrales</taxon>
        <taxon>Prorocentraceae</taxon>
        <taxon>Prorocentrum</taxon>
    </lineage>
</organism>
<evidence type="ECO:0000313" key="1">
    <source>
        <dbReference type="EMBL" id="CAK0875537.1"/>
    </source>
</evidence>
<dbReference type="EMBL" id="CAUYUJ010017525">
    <property type="protein sequence ID" value="CAK0875537.1"/>
    <property type="molecule type" value="Genomic_DNA"/>
</dbReference>
<keyword evidence="2" id="KW-1185">Reference proteome</keyword>
<sequence length="303" mass="32697">MQAVRPPTWGDIQGAVDGIYDARAFGEERSVSVDVPVGAGREDFDGVSLAAALRASAARLVEPLAGRGLPAGFAEQVREDAEDIGVAVASLLPAADRLSLKLELMSHACLRWHQDNYVARAIVSYNCCGTEYIHHDHDFWELNNCGNNDCVVRDRAQVLQAGVGDMCGCAAAHDPPKRQRGAAALHRGAFDPRPGNAAVRSCSAVRDDKLCTVPRWRAVSEGVVWESLVRRKALQDVHGARLPRRRGGGFLVKGKLFPGVATGLVHRSPDPVYHADGVTAKTRLVLKVDVYGPPDAYVLQIAR</sequence>
<gene>
    <name evidence="1" type="ORF">PCOR1329_LOCUS60182</name>
</gene>
<comment type="caution">
    <text evidence="1">The sequence shown here is derived from an EMBL/GenBank/DDBJ whole genome shotgun (WGS) entry which is preliminary data.</text>
</comment>
<evidence type="ECO:0000313" key="2">
    <source>
        <dbReference type="Proteomes" id="UP001189429"/>
    </source>
</evidence>
<proteinExistence type="predicted"/>